<reference evidence="4 5" key="1">
    <citation type="journal article" date="2024" name="Nat. Commun.">
        <title>Phylogenomics reveals the evolutionary origins of lichenization in chlorophyte algae.</title>
        <authorList>
            <person name="Puginier C."/>
            <person name="Libourel C."/>
            <person name="Otte J."/>
            <person name="Skaloud P."/>
            <person name="Haon M."/>
            <person name="Grisel S."/>
            <person name="Petersen M."/>
            <person name="Berrin J.G."/>
            <person name="Delaux P.M."/>
            <person name="Dal Grande F."/>
            <person name="Keller J."/>
        </authorList>
    </citation>
    <scope>NUCLEOTIDE SEQUENCE [LARGE SCALE GENOMIC DNA]</scope>
    <source>
        <strain evidence="4 5">SAG 2145</strain>
    </source>
</reference>
<name>A0AAW1QZB4_9CHLO</name>
<accession>A0AAW1QZB4</accession>
<evidence type="ECO:0000256" key="3">
    <source>
        <dbReference type="SAM" id="Phobius"/>
    </source>
</evidence>
<feature type="transmembrane region" description="Helical" evidence="3">
    <location>
        <begin position="174"/>
        <end position="191"/>
    </location>
</feature>
<evidence type="ECO:0000256" key="1">
    <source>
        <dbReference type="ARBA" id="ARBA00022679"/>
    </source>
</evidence>
<evidence type="ECO:0000256" key="2">
    <source>
        <dbReference type="RuleBase" id="RU003750"/>
    </source>
</evidence>
<keyword evidence="1 2" id="KW-0808">Transferase</keyword>
<dbReference type="GO" id="GO:0016780">
    <property type="term" value="F:phosphotransferase activity, for other substituted phosphate groups"/>
    <property type="evidence" value="ECO:0007669"/>
    <property type="project" value="InterPro"/>
</dbReference>
<keyword evidence="3" id="KW-0812">Transmembrane</keyword>
<dbReference type="PROSITE" id="PS00379">
    <property type="entry name" value="CDP_ALCOHOL_P_TRANSF"/>
    <property type="match status" value="1"/>
</dbReference>
<keyword evidence="5" id="KW-1185">Reference proteome</keyword>
<dbReference type="InterPro" id="IPR048254">
    <property type="entry name" value="CDP_ALCOHOL_P_TRANSF_CS"/>
</dbReference>
<dbReference type="Gene3D" id="1.20.120.1760">
    <property type="match status" value="1"/>
</dbReference>
<evidence type="ECO:0000313" key="4">
    <source>
        <dbReference type="EMBL" id="KAK9826950.1"/>
    </source>
</evidence>
<keyword evidence="3" id="KW-0472">Membrane</keyword>
<gene>
    <name evidence="4" type="ORF">WJX74_001454</name>
</gene>
<dbReference type="EMBL" id="JALJOS010000019">
    <property type="protein sequence ID" value="KAK9826950.1"/>
    <property type="molecule type" value="Genomic_DNA"/>
</dbReference>
<comment type="caution">
    <text evidence="4">The sequence shown here is derived from an EMBL/GenBank/DDBJ whole genome shotgun (WGS) entry which is preliminary data.</text>
</comment>
<dbReference type="InterPro" id="IPR000462">
    <property type="entry name" value="CDP-OH_P_trans"/>
</dbReference>
<evidence type="ECO:0008006" key="6">
    <source>
        <dbReference type="Google" id="ProtNLM"/>
    </source>
</evidence>
<dbReference type="AlphaFoldDB" id="A0AAW1QZB4"/>
<feature type="transmembrane region" description="Helical" evidence="3">
    <location>
        <begin position="98"/>
        <end position="119"/>
    </location>
</feature>
<protein>
    <recommendedName>
        <fullName evidence="6">CDP-alcohol phosphatidyltransferase family protein</fullName>
    </recommendedName>
</protein>
<dbReference type="Proteomes" id="UP001438707">
    <property type="component" value="Unassembled WGS sequence"/>
</dbReference>
<dbReference type="GO" id="GO:0008654">
    <property type="term" value="P:phospholipid biosynthetic process"/>
    <property type="evidence" value="ECO:0007669"/>
    <property type="project" value="InterPro"/>
</dbReference>
<comment type="similarity">
    <text evidence="2">Belongs to the CDP-alcohol phosphatidyltransferase class-I family.</text>
</comment>
<dbReference type="GO" id="GO:0016020">
    <property type="term" value="C:membrane"/>
    <property type="evidence" value="ECO:0007669"/>
    <property type="project" value="InterPro"/>
</dbReference>
<dbReference type="Pfam" id="PF01066">
    <property type="entry name" value="CDP-OH_P_transf"/>
    <property type="match status" value="1"/>
</dbReference>
<organism evidence="4 5">
    <name type="scientific">Apatococcus lobatus</name>
    <dbReference type="NCBI Taxonomy" id="904363"/>
    <lineage>
        <taxon>Eukaryota</taxon>
        <taxon>Viridiplantae</taxon>
        <taxon>Chlorophyta</taxon>
        <taxon>core chlorophytes</taxon>
        <taxon>Trebouxiophyceae</taxon>
        <taxon>Chlorellales</taxon>
        <taxon>Chlorellaceae</taxon>
        <taxon>Apatococcus</taxon>
    </lineage>
</organism>
<dbReference type="InterPro" id="IPR043130">
    <property type="entry name" value="CDP-OH_PTrfase_TM_dom"/>
</dbReference>
<keyword evidence="3" id="KW-1133">Transmembrane helix</keyword>
<feature type="transmembrane region" description="Helical" evidence="3">
    <location>
        <begin position="50"/>
        <end position="77"/>
    </location>
</feature>
<proteinExistence type="inferred from homology"/>
<sequence>MATVRIPGCKLPRALENPLDDLLMVAVEPLLAALYGMGVTPNMVTLASAAAALASVYCCFAGRPLPAACLWVLGYVLDIVDGFLARRYKMESRLGDRLDHATDLLAYAGLVSFVAYRVFQANPRVLWPVAVEVWLACAAYYHMQCQERASHHMAIQGLDGCACRDEAHLAWTRYLGTGTLTAWHVFLILFYRRA</sequence>
<evidence type="ECO:0000313" key="5">
    <source>
        <dbReference type="Proteomes" id="UP001438707"/>
    </source>
</evidence>